<sequence>MTMNFNKRQLQKEADKYHYIRDTYEKVIRLVDILSYIRMEPDLFNNLALKGGTAINLTIFDLPRLSVDIDLDFTTNSSREEMMQKRKRIKELLVNYLEKNGYKLDKDTREHHALDSLKASYINAGGNPDTIKIEINYVLRAHVYEPVIVKTKDYGLIGEVEIRAINPIEIFGSKLVALMTRSTPRDLYDFLYMINSNIFNEIEINKMKKCAVFYRAISNENGNFDFNLNNIDSITQNHIKRFLLPVINSKEFFSLPEAKQKIIDFFNEHFVLNENESMFLDQFKQKNYMPELLYDGDELKRIKNHPMALWKTRTTKKL</sequence>
<evidence type="ECO:0000313" key="2">
    <source>
        <dbReference type="Proteomes" id="UP000285274"/>
    </source>
</evidence>
<protein>
    <submittedName>
        <fullName evidence="1">Nucleotidyl transferase AbiEii/AbiGii toxin family protein</fullName>
    </submittedName>
</protein>
<accession>A0A412IWK0</accession>
<dbReference type="EMBL" id="QRVM01000075">
    <property type="protein sequence ID" value="RGS44436.1"/>
    <property type="molecule type" value="Genomic_DNA"/>
</dbReference>
<dbReference type="Pfam" id="PF08843">
    <property type="entry name" value="AbiEii"/>
    <property type="match status" value="1"/>
</dbReference>
<dbReference type="AlphaFoldDB" id="A0A412IWK0"/>
<comment type="caution">
    <text evidence="1">The sequence shown here is derived from an EMBL/GenBank/DDBJ whole genome shotgun (WGS) entry which is preliminary data.</text>
</comment>
<evidence type="ECO:0000313" key="1">
    <source>
        <dbReference type="EMBL" id="RGS44436.1"/>
    </source>
</evidence>
<dbReference type="Proteomes" id="UP000285274">
    <property type="component" value="Unassembled WGS sequence"/>
</dbReference>
<gene>
    <name evidence="1" type="ORF">DWX92_11095</name>
</gene>
<dbReference type="Gene3D" id="3.10.450.620">
    <property type="entry name" value="JHP933, nucleotidyltransferase-like core domain"/>
    <property type="match status" value="1"/>
</dbReference>
<keyword evidence="1" id="KW-0808">Transferase</keyword>
<dbReference type="GO" id="GO:0016740">
    <property type="term" value="F:transferase activity"/>
    <property type="evidence" value="ECO:0007669"/>
    <property type="project" value="UniProtKB-KW"/>
</dbReference>
<reference evidence="1 2" key="1">
    <citation type="submission" date="2018-08" db="EMBL/GenBank/DDBJ databases">
        <title>A genome reference for cultivated species of the human gut microbiota.</title>
        <authorList>
            <person name="Zou Y."/>
            <person name="Xue W."/>
            <person name="Luo G."/>
        </authorList>
    </citation>
    <scope>NUCLEOTIDE SEQUENCE [LARGE SCALE GENOMIC DNA]</scope>
    <source>
        <strain evidence="1 2">AF22-10AC</strain>
    </source>
</reference>
<name>A0A412IWK0_9FIRM</name>
<dbReference type="InterPro" id="IPR014942">
    <property type="entry name" value="AbiEii"/>
</dbReference>
<proteinExistence type="predicted"/>
<organism evidence="1 2">
    <name type="scientific">Holdemanella biformis</name>
    <dbReference type="NCBI Taxonomy" id="1735"/>
    <lineage>
        <taxon>Bacteria</taxon>
        <taxon>Bacillati</taxon>
        <taxon>Bacillota</taxon>
        <taxon>Erysipelotrichia</taxon>
        <taxon>Erysipelotrichales</taxon>
        <taxon>Erysipelotrichaceae</taxon>
        <taxon>Holdemanella</taxon>
    </lineage>
</organism>